<keyword evidence="2" id="KW-1185">Reference proteome</keyword>
<protein>
    <submittedName>
        <fullName evidence="1">Uncharacterized protein</fullName>
    </submittedName>
</protein>
<name>A0ABS4CWE4_9BACI</name>
<sequence length="51" mass="5897">MIRFTLFDDTPIFVKTKKTHYTKHTGSNHLSDGLKAVLFLHDDKRATIYAC</sequence>
<dbReference type="Proteomes" id="UP000674416">
    <property type="component" value="Unassembled WGS sequence"/>
</dbReference>
<evidence type="ECO:0000313" key="1">
    <source>
        <dbReference type="EMBL" id="MBP1081876.1"/>
    </source>
</evidence>
<evidence type="ECO:0000313" key="2">
    <source>
        <dbReference type="Proteomes" id="UP000674416"/>
    </source>
</evidence>
<dbReference type="EMBL" id="JAFDST010000002">
    <property type="protein sequence ID" value="MBP1081876.1"/>
    <property type="molecule type" value="Genomic_DNA"/>
</dbReference>
<comment type="caution">
    <text evidence="1">The sequence shown here is derived from an EMBL/GenBank/DDBJ whole genome shotgun (WGS) entry which is preliminary data.</text>
</comment>
<proteinExistence type="predicted"/>
<reference evidence="1 2" key="1">
    <citation type="submission" date="2021-01" db="EMBL/GenBank/DDBJ databases">
        <title>Genomic Encyclopedia of Type Strains, Phase IV (KMG-IV): sequencing the most valuable type-strain genomes for metagenomic binning, comparative biology and taxonomic classification.</title>
        <authorList>
            <person name="Goeker M."/>
        </authorList>
    </citation>
    <scope>NUCLEOTIDE SEQUENCE [LARGE SCALE GENOMIC DNA]</scope>
    <source>
        <strain evidence="1 2">DSM 103394</strain>
    </source>
</reference>
<gene>
    <name evidence="1" type="ORF">JOC74_002369</name>
</gene>
<organism evidence="1 2">
    <name type="scientific">Bacillus capparidis</name>
    <dbReference type="NCBI Taxonomy" id="1840411"/>
    <lineage>
        <taxon>Bacteria</taxon>
        <taxon>Bacillati</taxon>
        <taxon>Bacillota</taxon>
        <taxon>Bacilli</taxon>
        <taxon>Bacillales</taxon>
        <taxon>Bacillaceae</taxon>
        <taxon>Bacillus</taxon>
    </lineage>
</organism>
<accession>A0ABS4CWE4</accession>